<name>A0A8E2EAR3_9PEZI</name>
<gene>
    <name evidence="2" type="ORF">K432DRAFT_45170</name>
</gene>
<reference evidence="2 3" key="1">
    <citation type="journal article" date="2016" name="Nat. Commun.">
        <title>Ectomycorrhizal ecology is imprinted in the genome of the dominant symbiotic fungus Cenococcum geophilum.</title>
        <authorList>
            <consortium name="DOE Joint Genome Institute"/>
            <person name="Peter M."/>
            <person name="Kohler A."/>
            <person name="Ohm R.A."/>
            <person name="Kuo A."/>
            <person name="Krutzmann J."/>
            <person name="Morin E."/>
            <person name="Arend M."/>
            <person name="Barry K.W."/>
            <person name="Binder M."/>
            <person name="Choi C."/>
            <person name="Clum A."/>
            <person name="Copeland A."/>
            <person name="Grisel N."/>
            <person name="Haridas S."/>
            <person name="Kipfer T."/>
            <person name="LaButti K."/>
            <person name="Lindquist E."/>
            <person name="Lipzen A."/>
            <person name="Maire R."/>
            <person name="Meier B."/>
            <person name="Mihaltcheva S."/>
            <person name="Molinier V."/>
            <person name="Murat C."/>
            <person name="Poggeler S."/>
            <person name="Quandt C.A."/>
            <person name="Sperisen C."/>
            <person name="Tritt A."/>
            <person name="Tisserant E."/>
            <person name="Crous P.W."/>
            <person name="Henrissat B."/>
            <person name="Nehls U."/>
            <person name="Egli S."/>
            <person name="Spatafora J.W."/>
            <person name="Grigoriev I.V."/>
            <person name="Martin F.M."/>
        </authorList>
    </citation>
    <scope>NUCLEOTIDE SEQUENCE [LARGE SCALE GENOMIC DNA]</scope>
    <source>
        <strain evidence="2 3">CBS 459.81</strain>
    </source>
</reference>
<dbReference type="AlphaFoldDB" id="A0A8E2EAR3"/>
<proteinExistence type="predicted"/>
<evidence type="ECO:0000313" key="2">
    <source>
        <dbReference type="EMBL" id="OCK80385.1"/>
    </source>
</evidence>
<accession>A0A8E2EAR3</accession>
<sequence length="197" mass="22023">MGSTIFNSSSASAAAAAAAAAAFSRILLGDAENQRVHFRLRIQASITLICSGNGNNNRHPLPVWKPQKPPNRHMRCRPSPSFSASVSTSLTKLQIRLQAARLVVSRGHPPVILFGNIIERDQFADQEHPGRQGNTYRPSAEPLRLYQVFVRRRLTRKQEYPNSAHVLRMPLFSGSVFRSDSFHLHRCHVGNHWLPCG</sequence>
<dbReference type="Proteomes" id="UP000250266">
    <property type="component" value="Unassembled WGS sequence"/>
</dbReference>
<evidence type="ECO:0000313" key="3">
    <source>
        <dbReference type="Proteomes" id="UP000250266"/>
    </source>
</evidence>
<evidence type="ECO:0000256" key="1">
    <source>
        <dbReference type="SAM" id="MobiDB-lite"/>
    </source>
</evidence>
<dbReference type="EMBL" id="KV744962">
    <property type="protein sequence ID" value="OCK80385.1"/>
    <property type="molecule type" value="Genomic_DNA"/>
</dbReference>
<feature type="region of interest" description="Disordered" evidence="1">
    <location>
        <begin position="59"/>
        <end position="81"/>
    </location>
</feature>
<protein>
    <submittedName>
        <fullName evidence="2">Uncharacterized protein</fullName>
    </submittedName>
</protein>
<keyword evidence="3" id="KW-1185">Reference proteome</keyword>
<organism evidence="2 3">
    <name type="scientific">Lepidopterella palustris CBS 459.81</name>
    <dbReference type="NCBI Taxonomy" id="1314670"/>
    <lineage>
        <taxon>Eukaryota</taxon>
        <taxon>Fungi</taxon>
        <taxon>Dikarya</taxon>
        <taxon>Ascomycota</taxon>
        <taxon>Pezizomycotina</taxon>
        <taxon>Dothideomycetes</taxon>
        <taxon>Pleosporomycetidae</taxon>
        <taxon>Mytilinidiales</taxon>
        <taxon>Argynnaceae</taxon>
        <taxon>Lepidopterella</taxon>
    </lineage>
</organism>